<protein>
    <submittedName>
        <fullName evidence="1">Uncharacterized protein</fullName>
    </submittedName>
</protein>
<organism evidence="1 2">
    <name type="scientific">Patagioenas fasciata monilis</name>
    <dbReference type="NCBI Taxonomy" id="372326"/>
    <lineage>
        <taxon>Eukaryota</taxon>
        <taxon>Metazoa</taxon>
        <taxon>Chordata</taxon>
        <taxon>Craniata</taxon>
        <taxon>Vertebrata</taxon>
        <taxon>Euteleostomi</taxon>
        <taxon>Archelosauria</taxon>
        <taxon>Archosauria</taxon>
        <taxon>Dinosauria</taxon>
        <taxon>Saurischia</taxon>
        <taxon>Theropoda</taxon>
        <taxon>Coelurosauria</taxon>
        <taxon>Aves</taxon>
        <taxon>Neognathae</taxon>
        <taxon>Neoaves</taxon>
        <taxon>Columbimorphae</taxon>
        <taxon>Columbiformes</taxon>
        <taxon>Columbidae</taxon>
        <taxon>Patagioenas</taxon>
    </lineage>
</organism>
<accession>A0A1V4JNL7</accession>
<name>A0A1V4JNL7_PATFA</name>
<dbReference type="AlphaFoldDB" id="A0A1V4JNL7"/>
<dbReference type="EMBL" id="LSYS01006880">
    <property type="protein sequence ID" value="OPJ73796.1"/>
    <property type="molecule type" value="Genomic_DNA"/>
</dbReference>
<sequence length="188" mass="20625">MPCDEMGGGSGAASAREPRCPLSRTCCRALPMGPGEHEAGSETQLEPWPPFHVRPPSSLLTSSVFTCPLVTDVAALEVAFCICEAQRADDGIDMKAGKLPVRETDAWCDDWLEWPAHLIRTLQKRDMCAKKFSTTFLFSNRKREQQQTALVTRPTSMQLVPADGWSWLLQTTGSRILSSVLLGDKSGS</sequence>
<evidence type="ECO:0000313" key="1">
    <source>
        <dbReference type="EMBL" id="OPJ73796.1"/>
    </source>
</evidence>
<keyword evidence="2" id="KW-1185">Reference proteome</keyword>
<evidence type="ECO:0000313" key="2">
    <source>
        <dbReference type="Proteomes" id="UP000190648"/>
    </source>
</evidence>
<proteinExistence type="predicted"/>
<reference evidence="1 2" key="1">
    <citation type="submission" date="2016-02" db="EMBL/GenBank/DDBJ databases">
        <title>Band-tailed pigeon sequencing and assembly.</title>
        <authorList>
            <person name="Soares A.E."/>
            <person name="Novak B.J."/>
            <person name="Rice E.S."/>
            <person name="O'Connell B."/>
            <person name="Chang D."/>
            <person name="Weber S."/>
            <person name="Shapiro B."/>
        </authorList>
    </citation>
    <scope>NUCLEOTIDE SEQUENCE [LARGE SCALE GENOMIC DNA]</scope>
    <source>
        <strain evidence="1">BTP2013</strain>
        <tissue evidence="1">Blood</tissue>
    </source>
</reference>
<dbReference type="Proteomes" id="UP000190648">
    <property type="component" value="Unassembled WGS sequence"/>
</dbReference>
<gene>
    <name evidence="1" type="ORF">AV530_013248</name>
</gene>
<comment type="caution">
    <text evidence="1">The sequence shown here is derived from an EMBL/GenBank/DDBJ whole genome shotgun (WGS) entry which is preliminary data.</text>
</comment>